<feature type="region of interest" description="Disordered" evidence="5">
    <location>
        <begin position="1"/>
        <end position="42"/>
    </location>
</feature>
<dbReference type="GO" id="GO:0010608">
    <property type="term" value="P:post-transcriptional regulation of gene expression"/>
    <property type="evidence" value="ECO:0007669"/>
    <property type="project" value="TreeGrafter"/>
</dbReference>
<organism evidence="7 8">
    <name type="scientific">Piedraia hortae CBS 480.64</name>
    <dbReference type="NCBI Taxonomy" id="1314780"/>
    <lineage>
        <taxon>Eukaryota</taxon>
        <taxon>Fungi</taxon>
        <taxon>Dikarya</taxon>
        <taxon>Ascomycota</taxon>
        <taxon>Pezizomycotina</taxon>
        <taxon>Dothideomycetes</taxon>
        <taxon>Dothideomycetidae</taxon>
        <taxon>Capnodiales</taxon>
        <taxon>Piedraiaceae</taxon>
        <taxon>Piedraia</taxon>
    </lineage>
</organism>
<feature type="coiled-coil region" evidence="4">
    <location>
        <begin position="86"/>
        <end position="113"/>
    </location>
</feature>
<feature type="repeat" description="Pumilio" evidence="3">
    <location>
        <begin position="796"/>
        <end position="831"/>
    </location>
</feature>
<accession>A0A6A7BU44</accession>
<feature type="region of interest" description="Disordered" evidence="5">
    <location>
        <begin position="164"/>
        <end position="234"/>
    </location>
</feature>
<evidence type="ECO:0000256" key="1">
    <source>
        <dbReference type="ARBA" id="ARBA00022737"/>
    </source>
</evidence>
<dbReference type="InterPro" id="IPR001313">
    <property type="entry name" value="Pumilio_RNA-bd_rpt"/>
</dbReference>
<dbReference type="GO" id="GO:0003729">
    <property type="term" value="F:mRNA binding"/>
    <property type="evidence" value="ECO:0007669"/>
    <property type="project" value="TreeGrafter"/>
</dbReference>
<dbReference type="PROSITE" id="PS50303">
    <property type="entry name" value="PUM_HD"/>
    <property type="match status" value="1"/>
</dbReference>
<feature type="repeat" description="Pumilio" evidence="3">
    <location>
        <begin position="724"/>
        <end position="759"/>
    </location>
</feature>
<keyword evidence="1" id="KW-0677">Repeat</keyword>
<dbReference type="PANTHER" id="PTHR12537">
    <property type="entry name" value="RNA BINDING PROTEIN PUMILIO-RELATED"/>
    <property type="match status" value="1"/>
</dbReference>
<evidence type="ECO:0000313" key="8">
    <source>
        <dbReference type="Proteomes" id="UP000799421"/>
    </source>
</evidence>
<keyword evidence="8" id="KW-1185">Reference proteome</keyword>
<keyword evidence="4" id="KW-0175">Coiled coil</keyword>
<feature type="repeat" description="Pumilio" evidence="3">
    <location>
        <begin position="615"/>
        <end position="650"/>
    </location>
</feature>
<evidence type="ECO:0000259" key="6">
    <source>
        <dbReference type="PROSITE" id="PS50303"/>
    </source>
</evidence>
<dbReference type="Proteomes" id="UP000799421">
    <property type="component" value="Unassembled WGS sequence"/>
</dbReference>
<sequence>MAYPFRGPQSPHDEASRPMFSPQCSTSRMGASVLPSDDVRGGLTRRFTTNALPLGQRMPDYSAMSYARKLPVSTATPSVTVSDRQADSQAQHYDELRRKQREIEAQIEALERQHRVDEGYRHEDSIAKMMANSEPASPPDYGSAFPSAFPSAFSKPNRFSTASMASHSGVVNRSSRSNTQLTSPSSGYTRPYTSGNIHLPSQSVPGSRRQSDDEEDDVLYSYDNGGMRRAAANPNRYSMPITGYDRKRNTTSDVLMLGPVNTTRFLFDDDDDGNSLMPSASTTSPRAKNNRLSLQVGQTADGFPKLIRAEHSDMGSSAALDLALAQGVEPQAQLTDRATANRHRISLPPSALSGNVGMAPLNSILANADTKSAAGNRRSLEVKFSAETKRPPLLSSPPRAVIDEGSKMPSSYSTNDIPTLRTINGDSSHVASPNGNDMNHGSGPTRQQDMPLSKAEETTAYSTLHANAAPFGPMANGSEAPPGFNPSMAMYGQPAFYGGGYAMPMHMLNQSMGAMNLNGYMGQPQWNGNGYAPFPAPFSPGQAAAGASRFGDGVRPSTQQRRHAQEEVFAKYNTINMDDLAGEVYSLCKDQHGCRFLQRKLDERDDKVTRIIFNEVKDHIIELMTDPFGNYLCQKLLESADDEQRTALTQNATSAMPRIALNQHGTRALQKMIEVITTPEQVQMVINALRFDVVQLIQDLNGNHVIQKCLNHLSPRDAQFIFDAVGDHCVVVGTHRHGCCVLQRCIDHASGMQKRNLVDKVIANAYSLVQDPFGNYVVQYILDLSEPTFTEPLCRSFLGNVAFLSKQKFSSNVVEKCIRCASDETRRAIVQEIVNPAELNGLLRDSFANYVVQTAMDSADEESKALLMESVRPILPGIRQTPYGRRIQSKLNEYDGRASGATGTPAEPMSPITTPANGVVNVPGGRGNRQGFIGPPLFGTFAGHGNFMDAAAFGAPGPTYGGPF</sequence>
<gene>
    <name evidence="7" type="ORF">K470DRAFT_272418</name>
</gene>
<evidence type="ECO:0000256" key="2">
    <source>
        <dbReference type="ARBA" id="ARBA00024893"/>
    </source>
</evidence>
<feature type="repeat" description="Pumilio" evidence="3">
    <location>
        <begin position="760"/>
        <end position="795"/>
    </location>
</feature>
<dbReference type="OrthoDB" id="668540at2759"/>
<feature type="repeat" description="Pumilio" evidence="3">
    <location>
        <begin position="832"/>
        <end position="869"/>
    </location>
</feature>
<proteinExistence type="predicted"/>
<dbReference type="InterPro" id="IPR033133">
    <property type="entry name" value="PUM-HD"/>
</dbReference>
<dbReference type="PROSITE" id="PS50302">
    <property type="entry name" value="PUM"/>
    <property type="match status" value="8"/>
</dbReference>
<dbReference type="SMART" id="SM00025">
    <property type="entry name" value="Pumilio"/>
    <property type="match status" value="8"/>
</dbReference>
<dbReference type="GO" id="GO:0005737">
    <property type="term" value="C:cytoplasm"/>
    <property type="evidence" value="ECO:0007669"/>
    <property type="project" value="TreeGrafter"/>
</dbReference>
<evidence type="ECO:0000313" key="7">
    <source>
        <dbReference type="EMBL" id="KAF2858487.1"/>
    </source>
</evidence>
<dbReference type="Pfam" id="PF00806">
    <property type="entry name" value="PUF"/>
    <property type="match status" value="8"/>
</dbReference>
<dbReference type="AlphaFoldDB" id="A0A6A7BU44"/>
<dbReference type="InterPro" id="IPR016024">
    <property type="entry name" value="ARM-type_fold"/>
</dbReference>
<dbReference type="InterPro" id="IPR033712">
    <property type="entry name" value="Pumilio_RNA-bd"/>
</dbReference>
<dbReference type="Gene3D" id="1.25.10.10">
    <property type="entry name" value="Leucine-rich Repeat Variant"/>
    <property type="match status" value="1"/>
</dbReference>
<feature type="domain" description="PUM-HD" evidence="6">
    <location>
        <begin position="557"/>
        <end position="895"/>
    </location>
</feature>
<evidence type="ECO:0000256" key="3">
    <source>
        <dbReference type="PROSITE-ProRule" id="PRU00317"/>
    </source>
</evidence>
<evidence type="ECO:0000256" key="4">
    <source>
        <dbReference type="SAM" id="Coils"/>
    </source>
</evidence>
<feature type="compositionally biased region" description="Polar residues" evidence="5">
    <location>
        <begin position="408"/>
        <end position="450"/>
    </location>
</feature>
<comment type="function">
    <text evidence="2">RNA-binding nucleolar protein required for pre-rRNA processing. Involved in production of 18S rRNA and assembly of small ribosomal subunit.</text>
</comment>
<dbReference type="FunFam" id="1.25.10.10:FF:000237">
    <property type="entry name" value="Pumilio homolog 9"/>
    <property type="match status" value="1"/>
</dbReference>
<feature type="compositionally biased region" description="Polar residues" evidence="5">
    <location>
        <begin position="164"/>
        <end position="205"/>
    </location>
</feature>
<reference evidence="7" key="1">
    <citation type="journal article" date="2020" name="Stud. Mycol.">
        <title>101 Dothideomycetes genomes: a test case for predicting lifestyles and emergence of pathogens.</title>
        <authorList>
            <person name="Haridas S."/>
            <person name="Albert R."/>
            <person name="Binder M."/>
            <person name="Bloem J."/>
            <person name="Labutti K."/>
            <person name="Salamov A."/>
            <person name="Andreopoulos B."/>
            <person name="Baker S."/>
            <person name="Barry K."/>
            <person name="Bills G."/>
            <person name="Bluhm B."/>
            <person name="Cannon C."/>
            <person name="Castanera R."/>
            <person name="Culley D."/>
            <person name="Daum C."/>
            <person name="Ezra D."/>
            <person name="Gonzalez J."/>
            <person name="Henrissat B."/>
            <person name="Kuo A."/>
            <person name="Liang C."/>
            <person name="Lipzen A."/>
            <person name="Lutzoni F."/>
            <person name="Magnuson J."/>
            <person name="Mondo S."/>
            <person name="Nolan M."/>
            <person name="Ohm R."/>
            <person name="Pangilinan J."/>
            <person name="Park H.-J."/>
            <person name="Ramirez L."/>
            <person name="Alfaro M."/>
            <person name="Sun H."/>
            <person name="Tritt A."/>
            <person name="Yoshinaga Y."/>
            <person name="Zwiers L.-H."/>
            <person name="Turgeon B."/>
            <person name="Goodwin S."/>
            <person name="Spatafora J."/>
            <person name="Crous P."/>
            <person name="Grigoriev I."/>
        </authorList>
    </citation>
    <scope>NUCLEOTIDE SEQUENCE</scope>
    <source>
        <strain evidence="7">CBS 480.64</strain>
    </source>
</reference>
<protein>
    <submittedName>
        <fullName evidence="7">ARM repeat-containing protein</fullName>
    </submittedName>
</protein>
<dbReference type="EMBL" id="MU006009">
    <property type="protein sequence ID" value="KAF2858487.1"/>
    <property type="molecule type" value="Genomic_DNA"/>
</dbReference>
<dbReference type="CDD" id="cd07920">
    <property type="entry name" value="Pumilio"/>
    <property type="match status" value="1"/>
</dbReference>
<feature type="region of interest" description="Disordered" evidence="5">
    <location>
        <begin position="386"/>
        <end position="456"/>
    </location>
</feature>
<feature type="repeat" description="Pumilio" evidence="3">
    <location>
        <begin position="688"/>
        <end position="723"/>
    </location>
</feature>
<dbReference type="PANTHER" id="PTHR12537:SF13">
    <property type="entry name" value="PUMILIO HOMOLOGY DOMAIN FAMILY MEMBER 4"/>
    <property type="match status" value="1"/>
</dbReference>
<feature type="repeat" description="Pumilio" evidence="3">
    <location>
        <begin position="651"/>
        <end position="687"/>
    </location>
</feature>
<dbReference type="InterPro" id="IPR011989">
    <property type="entry name" value="ARM-like"/>
</dbReference>
<name>A0A6A7BU44_9PEZI</name>
<evidence type="ECO:0000256" key="5">
    <source>
        <dbReference type="SAM" id="MobiDB-lite"/>
    </source>
</evidence>
<dbReference type="SUPFAM" id="SSF48371">
    <property type="entry name" value="ARM repeat"/>
    <property type="match status" value="1"/>
</dbReference>
<feature type="repeat" description="Pumilio" evidence="3">
    <location>
        <begin position="579"/>
        <end position="614"/>
    </location>
</feature>